<dbReference type="PANTHER" id="PTHR30040:SF2">
    <property type="entry name" value="FAD:PROTEIN FMN TRANSFERASE"/>
    <property type="match status" value="1"/>
</dbReference>
<dbReference type="PANTHER" id="PTHR30040">
    <property type="entry name" value="THIAMINE BIOSYNTHESIS LIPOPROTEIN APBE"/>
    <property type="match status" value="1"/>
</dbReference>
<dbReference type="EMBL" id="BMMZ01000002">
    <property type="protein sequence ID" value="GGL56380.1"/>
    <property type="molecule type" value="Genomic_DNA"/>
</dbReference>
<proteinExistence type="predicted"/>
<dbReference type="GO" id="GO:0046872">
    <property type="term" value="F:metal ion binding"/>
    <property type="evidence" value="ECO:0007669"/>
    <property type="project" value="UniProtKB-KW"/>
</dbReference>
<evidence type="ECO:0000256" key="2">
    <source>
        <dbReference type="ARBA" id="ARBA00011955"/>
    </source>
</evidence>
<dbReference type="RefSeq" id="WP_229669783.1">
    <property type="nucleotide sequence ID" value="NZ_BMMZ01000002.1"/>
</dbReference>
<evidence type="ECO:0000256" key="7">
    <source>
        <dbReference type="ARBA" id="ARBA00022827"/>
    </source>
</evidence>
<keyword evidence="7" id="KW-0274">FAD</keyword>
<organism evidence="11 12">
    <name type="scientific">Microlunatus endophyticus</name>
    <dbReference type="NCBI Taxonomy" id="1716077"/>
    <lineage>
        <taxon>Bacteria</taxon>
        <taxon>Bacillati</taxon>
        <taxon>Actinomycetota</taxon>
        <taxon>Actinomycetes</taxon>
        <taxon>Propionibacteriales</taxon>
        <taxon>Propionibacteriaceae</taxon>
        <taxon>Microlunatus</taxon>
    </lineage>
</organism>
<keyword evidence="5 11" id="KW-0808">Transferase</keyword>
<dbReference type="InterPro" id="IPR003374">
    <property type="entry name" value="ApbE-like_sf"/>
</dbReference>
<sequence length="270" mass="28548">MTAAADPGTVAVHRRVEMIMGMPISLAVRRTDGVRAGLDAAWAEVVADLREIDRIFSTYRNDSIISRLGRGEIVLDQCPPEVGEVFGIGAEANRRSGGSFSIMLPTDDGPRLDPTGVVKGWAVERVSQLLTELDDVDFCLSAGGDMVCHTATEQSPPWRIGIEDPRDPTKIIAVVPVSCGAVATSGASRRGEHIVDARTGRPPTGIASVTVIADSLTRADVDATAAYALGCDAVDWLARQSGLLALVVEPDGHCITVDNRTGTPKIIGRP</sequence>
<evidence type="ECO:0000256" key="1">
    <source>
        <dbReference type="ARBA" id="ARBA00001946"/>
    </source>
</evidence>
<keyword evidence="6" id="KW-0479">Metal-binding</keyword>
<dbReference type="InterPro" id="IPR024932">
    <property type="entry name" value="ApbE"/>
</dbReference>
<evidence type="ECO:0000256" key="5">
    <source>
        <dbReference type="ARBA" id="ARBA00022679"/>
    </source>
</evidence>
<evidence type="ECO:0000313" key="12">
    <source>
        <dbReference type="Proteomes" id="UP000613840"/>
    </source>
</evidence>
<reference evidence="11" key="2">
    <citation type="submission" date="2020-09" db="EMBL/GenBank/DDBJ databases">
        <authorList>
            <person name="Sun Q."/>
            <person name="Zhou Y."/>
        </authorList>
    </citation>
    <scope>NUCLEOTIDE SEQUENCE</scope>
    <source>
        <strain evidence="11">CGMCC 4.7306</strain>
    </source>
</reference>
<dbReference type="SUPFAM" id="SSF143631">
    <property type="entry name" value="ApbE-like"/>
    <property type="match status" value="1"/>
</dbReference>
<keyword evidence="8" id="KW-0460">Magnesium</keyword>
<name>A0A917S3Y3_9ACTN</name>
<evidence type="ECO:0000256" key="6">
    <source>
        <dbReference type="ARBA" id="ARBA00022723"/>
    </source>
</evidence>
<keyword evidence="4" id="KW-0285">Flavoprotein</keyword>
<accession>A0A917S3Y3</accession>
<keyword evidence="12" id="KW-1185">Reference proteome</keyword>
<evidence type="ECO:0000256" key="8">
    <source>
        <dbReference type="ARBA" id="ARBA00022842"/>
    </source>
</evidence>
<gene>
    <name evidence="11" type="primary">apbE</name>
    <name evidence="11" type="ORF">GCM10011575_13550</name>
</gene>
<comment type="catalytic activity">
    <reaction evidence="10">
        <text>L-threonyl-[protein] + FAD = FMN-L-threonyl-[protein] + AMP + H(+)</text>
        <dbReference type="Rhea" id="RHEA:36847"/>
        <dbReference type="Rhea" id="RHEA-COMP:11060"/>
        <dbReference type="Rhea" id="RHEA-COMP:11061"/>
        <dbReference type="ChEBI" id="CHEBI:15378"/>
        <dbReference type="ChEBI" id="CHEBI:30013"/>
        <dbReference type="ChEBI" id="CHEBI:57692"/>
        <dbReference type="ChEBI" id="CHEBI:74257"/>
        <dbReference type="ChEBI" id="CHEBI:456215"/>
        <dbReference type="EC" id="2.7.1.180"/>
    </reaction>
</comment>
<comment type="cofactor">
    <cofactor evidence="1">
        <name>Mg(2+)</name>
        <dbReference type="ChEBI" id="CHEBI:18420"/>
    </cofactor>
</comment>
<evidence type="ECO:0000256" key="3">
    <source>
        <dbReference type="ARBA" id="ARBA00016337"/>
    </source>
</evidence>
<evidence type="ECO:0000256" key="9">
    <source>
        <dbReference type="ARBA" id="ARBA00031306"/>
    </source>
</evidence>
<reference evidence="11" key="1">
    <citation type="journal article" date="2014" name="Int. J. Syst. Evol. Microbiol.">
        <title>Complete genome sequence of Corynebacterium casei LMG S-19264T (=DSM 44701T), isolated from a smear-ripened cheese.</title>
        <authorList>
            <consortium name="US DOE Joint Genome Institute (JGI-PGF)"/>
            <person name="Walter F."/>
            <person name="Albersmeier A."/>
            <person name="Kalinowski J."/>
            <person name="Ruckert C."/>
        </authorList>
    </citation>
    <scope>NUCLEOTIDE SEQUENCE</scope>
    <source>
        <strain evidence="11">CGMCC 4.7306</strain>
    </source>
</reference>
<protein>
    <recommendedName>
        <fullName evidence="3">FAD:protein FMN transferase</fullName>
        <ecNumber evidence="2">2.7.1.180</ecNumber>
    </recommendedName>
    <alternativeName>
        <fullName evidence="9">Flavin transferase</fullName>
    </alternativeName>
</protein>
<dbReference type="Pfam" id="PF02424">
    <property type="entry name" value="ApbE"/>
    <property type="match status" value="2"/>
</dbReference>
<evidence type="ECO:0000256" key="4">
    <source>
        <dbReference type="ARBA" id="ARBA00022630"/>
    </source>
</evidence>
<dbReference type="AlphaFoldDB" id="A0A917S3Y3"/>
<dbReference type="Gene3D" id="3.10.520.10">
    <property type="entry name" value="ApbE-like domains"/>
    <property type="match status" value="2"/>
</dbReference>
<dbReference type="EC" id="2.7.1.180" evidence="2"/>
<evidence type="ECO:0000313" key="11">
    <source>
        <dbReference type="EMBL" id="GGL56380.1"/>
    </source>
</evidence>
<evidence type="ECO:0000256" key="10">
    <source>
        <dbReference type="ARBA" id="ARBA00048540"/>
    </source>
</evidence>
<dbReference type="Proteomes" id="UP000613840">
    <property type="component" value="Unassembled WGS sequence"/>
</dbReference>
<comment type="caution">
    <text evidence="11">The sequence shown here is derived from an EMBL/GenBank/DDBJ whole genome shotgun (WGS) entry which is preliminary data.</text>
</comment>
<dbReference type="GO" id="GO:0016740">
    <property type="term" value="F:transferase activity"/>
    <property type="evidence" value="ECO:0007669"/>
    <property type="project" value="UniProtKB-KW"/>
</dbReference>